<feature type="domain" description="DUF403" evidence="1">
    <location>
        <begin position="1"/>
        <end position="305"/>
    </location>
</feature>
<dbReference type="InterPro" id="IPR051680">
    <property type="entry name" value="ATP-dep_Glu-Cys_Ligase-2"/>
</dbReference>
<name>A0A1H8UAX6_9GAMM</name>
<dbReference type="OrthoDB" id="9803532at2"/>
<organism evidence="2 3">
    <name type="scientific">Aquisalimonas asiatica</name>
    <dbReference type="NCBI Taxonomy" id="406100"/>
    <lineage>
        <taxon>Bacteria</taxon>
        <taxon>Pseudomonadati</taxon>
        <taxon>Pseudomonadota</taxon>
        <taxon>Gammaproteobacteria</taxon>
        <taxon>Chromatiales</taxon>
        <taxon>Ectothiorhodospiraceae</taxon>
        <taxon>Aquisalimonas</taxon>
    </lineage>
</organism>
<protein>
    <submittedName>
        <fullName evidence="2">Uncharacterized conserved protein, Alpha-E superfamily</fullName>
    </submittedName>
</protein>
<proteinExistence type="predicted"/>
<evidence type="ECO:0000259" key="1">
    <source>
        <dbReference type="Pfam" id="PF04168"/>
    </source>
</evidence>
<dbReference type="Proteomes" id="UP000199657">
    <property type="component" value="Unassembled WGS sequence"/>
</dbReference>
<dbReference type="RefSeq" id="WP_091644686.1">
    <property type="nucleotide sequence ID" value="NZ_FOEG01000006.1"/>
</dbReference>
<dbReference type="InterPro" id="IPR007296">
    <property type="entry name" value="DUF403"/>
</dbReference>
<evidence type="ECO:0000313" key="3">
    <source>
        <dbReference type="Proteomes" id="UP000199657"/>
    </source>
</evidence>
<evidence type="ECO:0000313" key="2">
    <source>
        <dbReference type="EMBL" id="SEP00004.1"/>
    </source>
</evidence>
<dbReference type="Pfam" id="PF04168">
    <property type="entry name" value="Alpha-E"/>
    <property type="match status" value="1"/>
</dbReference>
<dbReference type="EMBL" id="FOEG01000006">
    <property type="protein sequence ID" value="SEP00004.1"/>
    <property type="molecule type" value="Genomic_DNA"/>
</dbReference>
<reference evidence="2 3" key="1">
    <citation type="submission" date="2016-10" db="EMBL/GenBank/DDBJ databases">
        <authorList>
            <person name="de Groot N.N."/>
        </authorList>
    </citation>
    <scope>NUCLEOTIDE SEQUENCE [LARGE SCALE GENOMIC DNA]</scope>
    <source>
        <strain evidence="2 3">CGMCC 1.6291</strain>
    </source>
</reference>
<accession>A0A1H8UAX6</accession>
<dbReference type="AlphaFoldDB" id="A0A1H8UAX6"/>
<dbReference type="PANTHER" id="PTHR34595">
    <property type="entry name" value="BLR5612 PROTEIN"/>
    <property type="match status" value="1"/>
</dbReference>
<gene>
    <name evidence="2" type="ORF">SAMN04488052_10628</name>
</gene>
<dbReference type="STRING" id="406100.SAMN04488052_10628"/>
<keyword evidence="3" id="KW-1185">Reference proteome</keyword>
<dbReference type="PANTHER" id="PTHR34595:SF7">
    <property type="entry name" value="SLL1039 PROTEIN"/>
    <property type="match status" value="1"/>
</dbReference>
<sequence length="316" mass="36374">MLSRVAERVYWMGRYLERAESMARLVSAHSNEVMDLPVSMRGGWESLADITGARDAFAGHYKNYDERNVVKFLLADTFNPGSVLTSVRAARENVRTTRELLPTEAWEDMNRLYLYVRDHVQRSLARRHRFEFLHTVVFRCQQISGALAGTMSHDSAYDFVRLGQSLERADMTTRIVDSAVAVLMPREDIPEEYANVLWVHVLKSLSAYQMYRQHVHPRVVSHDVVRFLLQDTPFPRSVDHNITVAEACIQALPRNEATLRRVGRLQRRINEAEPRDMSMDDLHAYIDVLQAGIGEIHEQLTSTWFHLDPDTVPVDA</sequence>